<name>A0AAE0ESH9_9CHLO</name>
<accession>A0AAE0ESH9</accession>
<proteinExistence type="predicted"/>
<protein>
    <submittedName>
        <fullName evidence="1">Uncharacterized protein</fullName>
    </submittedName>
</protein>
<dbReference type="EMBL" id="LGRX02034066">
    <property type="protein sequence ID" value="KAK3238941.1"/>
    <property type="molecule type" value="Genomic_DNA"/>
</dbReference>
<sequence length="79" mass="8924">KRVDARLVKRILDLYLTKLKMVAVEAKEAMVRVVVAKGKEGIAVVEKEGAREATGDEVLRDFKSERKVKARLSNFDMYG</sequence>
<feature type="non-terminal residue" evidence="1">
    <location>
        <position position="1"/>
    </location>
</feature>
<comment type="caution">
    <text evidence="1">The sequence shown here is derived from an EMBL/GenBank/DDBJ whole genome shotgun (WGS) entry which is preliminary data.</text>
</comment>
<organism evidence="1 2">
    <name type="scientific">Cymbomonas tetramitiformis</name>
    <dbReference type="NCBI Taxonomy" id="36881"/>
    <lineage>
        <taxon>Eukaryota</taxon>
        <taxon>Viridiplantae</taxon>
        <taxon>Chlorophyta</taxon>
        <taxon>Pyramimonadophyceae</taxon>
        <taxon>Pyramimonadales</taxon>
        <taxon>Pyramimonadaceae</taxon>
        <taxon>Cymbomonas</taxon>
    </lineage>
</organism>
<evidence type="ECO:0000313" key="2">
    <source>
        <dbReference type="Proteomes" id="UP001190700"/>
    </source>
</evidence>
<keyword evidence="2" id="KW-1185">Reference proteome</keyword>
<dbReference type="AlphaFoldDB" id="A0AAE0ESH9"/>
<reference evidence="1 2" key="1">
    <citation type="journal article" date="2015" name="Genome Biol. Evol.">
        <title>Comparative Genomics of a Bacterivorous Green Alga Reveals Evolutionary Causalities and Consequences of Phago-Mixotrophic Mode of Nutrition.</title>
        <authorList>
            <person name="Burns J.A."/>
            <person name="Paasch A."/>
            <person name="Narechania A."/>
            <person name="Kim E."/>
        </authorList>
    </citation>
    <scope>NUCLEOTIDE SEQUENCE [LARGE SCALE GENOMIC DNA]</scope>
    <source>
        <strain evidence="1 2">PLY_AMNH</strain>
    </source>
</reference>
<gene>
    <name evidence="1" type="ORF">CYMTET_51087</name>
</gene>
<evidence type="ECO:0000313" key="1">
    <source>
        <dbReference type="EMBL" id="KAK3238941.1"/>
    </source>
</evidence>
<dbReference type="Proteomes" id="UP001190700">
    <property type="component" value="Unassembled WGS sequence"/>
</dbReference>